<evidence type="ECO:0000313" key="3">
    <source>
        <dbReference type="Proteomes" id="UP001566132"/>
    </source>
</evidence>
<gene>
    <name evidence="2" type="ORF">ABEB36_003382</name>
</gene>
<accession>A0ABD1F8Z3</accession>
<feature type="region of interest" description="Disordered" evidence="1">
    <location>
        <begin position="525"/>
        <end position="544"/>
    </location>
</feature>
<dbReference type="Pfam" id="PF15244">
    <property type="entry name" value="HSD3"/>
    <property type="match status" value="1"/>
</dbReference>
<name>A0ABD1F8Z3_HYPHA</name>
<organism evidence="2 3">
    <name type="scientific">Hypothenemus hampei</name>
    <name type="common">Coffee berry borer</name>
    <dbReference type="NCBI Taxonomy" id="57062"/>
    <lineage>
        <taxon>Eukaryota</taxon>
        <taxon>Metazoa</taxon>
        <taxon>Ecdysozoa</taxon>
        <taxon>Arthropoda</taxon>
        <taxon>Hexapoda</taxon>
        <taxon>Insecta</taxon>
        <taxon>Pterygota</taxon>
        <taxon>Neoptera</taxon>
        <taxon>Endopterygota</taxon>
        <taxon>Coleoptera</taxon>
        <taxon>Polyphaga</taxon>
        <taxon>Cucujiformia</taxon>
        <taxon>Curculionidae</taxon>
        <taxon>Scolytinae</taxon>
        <taxon>Hypothenemus</taxon>
    </lineage>
</organism>
<feature type="compositionally biased region" description="Polar residues" evidence="1">
    <location>
        <begin position="525"/>
        <end position="535"/>
    </location>
</feature>
<dbReference type="EMBL" id="JBDJPC010000002">
    <property type="protein sequence ID" value="KAL1514058.1"/>
    <property type="molecule type" value="Genomic_DNA"/>
</dbReference>
<protein>
    <submittedName>
        <fullName evidence="2">Uncharacterized protein</fullName>
    </submittedName>
</protein>
<dbReference type="InterPro" id="IPR029357">
    <property type="entry name" value="SPATA7"/>
</dbReference>
<evidence type="ECO:0000313" key="2">
    <source>
        <dbReference type="EMBL" id="KAL1514058.1"/>
    </source>
</evidence>
<evidence type="ECO:0000256" key="1">
    <source>
        <dbReference type="SAM" id="MobiDB-lite"/>
    </source>
</evidence>
<sequence length="804" mass="91586">MTLLYFNDINVYFHMKHHYKMLKYVKSVVDSSPPQSFLKSPMAVSNLDKKLQIAANEELRAIYNTSTHSLTPKRRGPIKKHNCLNLDVSSEDALMDPCLKSNLRRPFHTIPVTQLESAKKSTRVILKLKKNCKSKRKKIPVEANATSNNSEPYIVQDLLDEVDRNEELTSHYSHRSQSTTKSSIDSCAQSHTEDTSKLEFVDSSKDQEYVLFLLRITEDIISEGFYSNNDIKRIIKTHIDLNKYRLNMKKMHFHIAILCRALNIDCNEFQTSPVPEEMFPNKFQNSENDYKFPLSNEAFRSCQDCSVIRTSSLYKMQAALETLNVSSSPTAPILEDNINSENGPSLNSNLLKLLEKLSLSRVPERTESVPSTLTMSSLIPNFSHTINSSRINEQDLEKTPLDFEAFIEELNSKRNLPVAAQSESDLIGLTCFLELDSACKENVTKTELLHSNAEKCNSNLSSLSAIDEICENSKENFSKEKWQKNTSQNEKTKLISKSLTTLKDSHKSPQSRNFKILSLPNSARSNENVNEFNENQAEREHKTEINSSDVIQEEICSADEKVLTQSHEKTTNENSLKVIIEGPIKDQDYVMVKGPIYVYKPLLDSESKLIVLPNDQQPGLKSRRNSNKLDQGVQYASIHTLEVDSSMDNILKLPKTAYTQYMDVKLLQTDYDLTPEKDESDKYHHLLTAASTSRSDMNLPESLLLSEEYTIGKDIERFNTITGHSLNEYLQFQPKLFESDYIVHTRLNSSASMSKLKLGNNRSTSYPSEGLTTRNENVLLRKYSTDFVRNESQDSSLRSEGEAF</sequence>
<dbReference type="Proteomes" id="UP001566132">
    <property type="component" value="Unassembled WGS sequence"/>
</dbReference>
<keyword evidence="3" id="KW-1185">Reference proteome</keyword>
<proteinExistence type="predicted"/>
<comment type="caution">
    <text evidence="2">The sequence shown here is derived from an EMBL/GenBank/DDBJ whole genome shotgun (WGS) entry which is preliminary data.</text>
</comment>
<reference evidence="2 3" key="1">
    <citation type="submission" date="2024-05" db="EMBL/GenBank/DDBJ databases">
        <title>Genetic variation in Jamaican populations of the coffee berry borer (Hypothenemus hampei).</title>
        <authorList>
            <person name="Errbii M."/>
            <person name="Myrie A."/>
        </authorList>
    </citation>
    <scope>NUCLEOTIDE SEQUENCE [LARGE SCALE GENOMIC DNA]</scope>
    <source>
        <strain evidence="2">JA-Hopewell-2020-01-JO</strain>
        <tissue evidence="2">Whole body</tissue>
    </source>
</reference>
<dbReference type="AlphaFoldDB" id="A0ABD1F8Z3"/>